<comment type="subcellular location">
    <subcellularLocation>
        <location evidence="1 5">Nucleus</location>
    </subcellularLocation>
</comment>
<name>A0A1X0QFD9_9MICR</name>
<dbReference type="Proteomes" id="UP000192501">
    <property type="component" value="Unassembled WGS sequence"/>
</dbReference>
<dbReference type="Pfam" id="PF04939">
    <property type="entry name" value="RRS1"/>
    <property type="match status" value="1"/>
</dbReference>
<dbReference type="GO" id="GO:0005634">
    <property type="term" value="C:nucleus"/>
    <property type="evidence" value="ECO:0007669"/>
    <property type="project" value="UniProtKB-SubCell"/>
</dbReference>
<evidence type="ECO:0000256" key="2">
    <source>
        <dbReference type="ARBA" id="ARBA00010077"/>
    </source>
</evidence>
<evidence type="ECO:0000256" key="3">
    <source>
        <dbReference type="ARBA" id="ARBA00022517"/>
    </source>
</evidence>
<comment type="function">
    <text evidence="5">Involved in ribosomal large subunit assembly.</text>
</comment>
<accession>A0A1X0QFD9</accession>
<evidence type="ECO:0000256" key="4">
    <source>
        <dbReference type="ARBA" id="ARBA00023242"/>
    </source>
</evidence>
<evidence type="ECO:0000256" key="1">
    <source>
        <dbReference type="ARBA" id="ARBA00004123"/>
    </source>
</evidence>
<evidence type="ECO:0000313" key="7">
    <source>
        <dbReference type="Proteomes" id="UP000192501"/>
    </source>
</evidence>
<dbReference type="AlphaFoldDB" id="A0A1X0QFD9"/>
<comment type="caution">
    <text evidence="6">The sequence shown here is derived from an EMBL/GenBank/DDBJ whole genome shotgun (WGS) entry which is preliminary data.</text>
</comment>
<organism evidence="6 7">
    <name type="scientific">Hepatospora eriocheir</name>
    <dbReference type="NCBI Taxonomy" id="1081669"/>
    <lineage>
        <taxon>Eukaryota</taxon>
        <taxon>Fungi</taxon>
        <taxon>Fungi incertae sedis</taxon>
        <taxon>Microsporidia</taxon>
        <taxon>Hepatosporidae</taxon>
        <taxon>Hepatospora</taxon>
    </lineage>
</organism>
<sequence length="204" mass="23963">MKKIYNDLLTVVSNKNDKDSIKELFSNIRKNNSKIIDGQRVYELEESDCKIPMLTTQEFKETKWQKFAKEKGIKKRVKGQKIYCEETKKWEMRYGGASIKNNDSMLVKAITNKDESYISSFIRNRDDEELSLLTNKQINDMIEILMELLDTSDRLDAIKTIYSLLGRDVTVVSKKLVECTEDFDKLVFLKSKIDYLKYKKNKVL</sequence>
<keyword evidence="4 5" id="KW-0539">Nucleus</keyword>
<gene>
    <name evidence="6" type="ORF">A0H76_2448</name>
</gene>
<protein>
    <recommendedName>
        <fullName evidence="5">Ribosome biogenesis regulatory protein</fullName>
    </recommendedName>
</protein>
<dbReference type="GO" id="GO:0042254">
    <property type="term" value="P:ribosome biogenesis"/>
    <property type="evidence" value="ECO:0007669"/>
    <property type="project" value="UniProtKB-KW"/>
</dbReference>
<dbReference type="EMBL" id="LTAI01000659">
    <property type="protein sequence ID" value="ORD98462.1"/>
    <property type="molecule type" value="Genomic_DNA"/>
</dbReference>
<proteinExistence type="inferred from homology"/>
<keyword evidence="3 5" id="KW-0690">Ribosome biogenesis</keyword>
<dbReference type="VEuPathDB" id="MicrosporidiaDB:HERIO_791"/>
<evidence type="ECO:0000313" key="6">
    <source>
        <dbReference type="EMBL" id="ORD98462.1"/>
    </source>
</evidence>
<evidence type="ECO:0000256" key="5">
    <source>
        <dbReference type="RuleBase" id="RU364132"/>
    </source>
</evidence>
<dbReference type="VEuPathDB" id="MicrosporidiaDB:A0H76_2448"/>
<dbReference type="InterPro" id="IPR007023">
    <property type="entry name" value="Ribosom_reg"/>
</dbReference>
<comment type="similarity">
    <text evidence="2 5">Belongs to the RRS1 family.</text>
</comment>
<reference evidence="6 7" key="1">
    <citation type="journal article" date="2017" name="Environ. Microbiol.">
        <title>Decay of the glycolytic pathway and adaptation to intranuclear parasitism within Enterocytozoonidae microsporidia.</title>
        <authorList>
            <person name="Wiredu Boakye D."/>
            <person name="Jaroenlak P."/>
            <person name="Prachumwat A."/>
            <person name="Williams T.A."/>
            <person name="Bateman K.S."/>
            <person name="Itsathitphaisarn O."/>
            <person name="Sritunyalucksana K."/>
            <person name="Paszkiewicz K.H."/>
            <person name="Moore K.A."/>
            <person name="Stentiford G.D."/>
            <person name="Williams B.A."/>
        </authorList>
    </citation>
    <scope>NUCLEOTIDE SEQUENCE [LARGE SCALE GENOMIC DNA]</scope>
    <source>
        <strain evidence="7">canceri</strain>
    </source>
</reference>